<evidence type="ECO:0000256" key="1">
    <source>
        <dbReference type="ARBA" id="ARBA00005614"/>
    </source>
</evidence>
<keyword evidence="4" id="KW-0378">Hydrolase</keyword>
<evidence type="ECO:0000256" key="4">
    <source>
        <dbReference type="PROSITE-ProRule" id="PRU00520"/>
    </source>
</evidence>
<evidence type="ECO:0000313" key="8">
    <source>
        <dbReference type="Proteomes" id="UP000319502"/>
    </source>
</evidence>
<feature type="active site" evidence="4">
    <location>
        <position position="39"/>
    </location>
</feature>
<protein>
    <recommendedName>
        <fullName evidence="2 4">acylphosphatase</fullName>
        <ecNumber evidence="2 4">3.6.1.7</ecNumber>
    </recommendedName>
</protein>
<name>A0A557QG34_9RHOO</name>
<dbReference type="OrthoDB" id="5295388at2"/>
<proteinExistence type="inferred from homology"/>
<evidence type="ECO:0000256" key="5">
    <source>
        <dbReference type="RuleBase" id="RU004168"/>
    </source>
</evidence>
<evidence type="ECO:0000259" key="6">
    <source>
        <dbReference type="PROSITE" id="PS51160"/>
    </source>
</evidence>
<comment type="catalytic activity">
    <reaction evidence="3 4">
        <text>an acyl phosphate + H2O = a carboxylate + phosphate + H(+)</text>
        <dbReference type="Rhea" id="RHEA:14965"/>
        <dbReference type="ChEBI" id="CHEBI:15377"/>
        <dbReference type="ChEBI" id="CHEBI:15378"/>
        <dbReference type="ChEBI" id="CHEBI:29067"/>
        <dbReference type="ChEBI" id="CHEBI:43474"/>
        <dbReference type="ChEBI" id="CHEBI:59918"/>
        <dbReference type="EC" id="3.6.1.7"/>
    </reaction>
</comment>
<dbReference type="PANTHER" id="PTHR47268:SF4">
    <property type="entry name" value="ACYLPHOSPHATASE"/>
    <property type="match status" value="1"/>
</dbReference>
<dbReference type="GO" id="GO:0003998">
    <property type="term" value="F:acylphosphatase activity"/>
    <property type="evidence" value="ECO:0007669"/>
    <property type="project" value="UniProtKB-EC"/>
</dbReference>
<reference evidence="7 8" key="1">
    <citation type="submission" date="2019-07" db="EMBL/GenBank/DDBJ databases">
        <title>The pathways for chlorine oxyanion respiration interact through the shared metabolite chlorate.</title>
        <authorList>
            <person name="Barnum T.P."/>
            <person name="Cheng Y."/>
            <person name="Hill K.A."/>
            <person name="Lucas L.N."/>
            <person name="Carlson H.K."/>
            <person name="Coates J.D."/>
        </authorList>
    </citation>
    <scope>NUCLEOTIDE SEQUENCE [LARGE SCALE GENOMIC DNA]</scope>
    <source>
        <strain evidence="7 8">SFB-3</strain>
    </source>
</reference>
<feature type="domain" description="Acylphosphatase-like" evidence="6">
    <location>
        <begin position="6"/>
        <end position="94"/>
    </location>
</feature>
<dbReference type="SUPFAM" id="SSF54975">
    <property type="entry name" value="Acylphosphatase/BLUF domain-like"/>
    <property type="match status" value="1"/>
</dbReference>
<dbReference type="RefSeq" id="WP_144310948.1">
    <property type="nucleotide sequence ID" value="NZ_VMNK01000018.1"/>
</dbReference>
<dbReference type="InterPro" id="IPR036046">
    <property type="entry name" value="Acylphosphatase-like_dom_sf"/>
</dbReference>
<accession>A0A557QG34</accession>
<dbReference type="PROSITE" id="PS51160">
    <property type="entry name" value="ACYLPHOSPHATASE_3"/>
    <property type="match status" value="1"/>
</dbReference>
<comment type="caution">
    <text evidence="7">The sequence shown here is derived from an EMBL/GenBank/DDBJ whole genome shotgun (WGS) entry which is preliminary data.</text>
</comment>
<dbReference type="PRINTS" id="PR00112">
    <property type="entry name" value="ACYLPHPHTASE"/>
</dbReference>
<dbReference type="PROSITE" id="PS00151">
    <property type="entry name" value="ACYLPHOSPHATASE_2"/>
    <property type="match status" value="1"/>
</dbReference>
<dbReference type="AlphaFoldDB" id="A0A557QG34"/>
<organism evidence="7 8">
    <name type="scientific">Denitromonas halophila</name>
    <dbReference type="NCBI Taxonomy" id="1629404"/>
    <lineage>
        <taxon>Bacteria</taxon>
        <taxon>Pseudomonadati</taxon>
        <taxon>Pseudomonadota</taxon>
        <taxon>Betaproteobacteria</taxon>
        <taxon>Rhodocyclales</taxon>
        <taxon>Zoogloeaceae</taxon>
        <taxon>Denitromonas</taxon>
    </lineage>
</organism>
<dbReference type="InterPro" id="IPR020456">
    <property type="entry name" value="Acylphosphatase"/>
</dbReference>
<dbReference type="Gene3D" id="3.30.70.100">
    <property type="match status" value="1"/>
</dbReference>
<evidence type="ECO:0000256" key="2">
    <source>
        <dbReference type="ARBA" id="ARBA00012150"/>
    </source>
</evidence>
<dbReference type="Pfam" id="PF00708">
    <property type="entry name" value="Acylphosphatase"/>
    <property type="match status" value="1"/>
</dbReference>
<dbReference type="InterPro" id="IPR017968">
    <property type="entry name" value="Acylphosphatase_CS"/>
</dbReference>
<comment type="similarity">
    <text evidence="1 5">Belongs to the acylphosphatase family.</text>
</comment>
<gene>
    <name evidence="7" type="ORF">FHP91_18285</name>
</gene>
<dbReference type="Proteomes" id="UP000319502">
    <property type="component" value="Unassembled WGS sequence"/>
</dbReference>
<feature type="active site" evidence="4">
    <location>
        <position position="21"/>
    </location>
</feature>
<dbReference type="EC" id="3.6.1.7" evidence="2 4"/>
<evidence type="ECO:0000313" key="7">
    <source>
        <dbReference type="EMBL" id="TVO51853.1"/>
    </source>
</evidence>
<sequence length="96" mass="10269">MSAPLAQRLVITGTVQGVWYRASAAEAAARFGVRGWVRNTADGSVEALVIGTEYMLESFVAWCHQGPPKAKVARVTVTEVDLPDPLPTDFIVAPDA</sequence>
<dbReference type="EMBL" id="VMNK01000018">
    <property type="protein sequence ID" value="TVO51853.1"/>
    <property type="molecule type" value="Genomic_DNA"/>
</dbReference>
<dbReference type="PANTHER" id="PTHR47268">
    <property type="entry name" value="ACYLPHOSPHATASE"/>
    <property type="match status" value="1"/>
</dbReference>
<evidence type="ECO:0000256" key="3">
    <source>
        <dbReference type="ARBA" id="ARBA00047645"/>
    </source>
</evidence>
<keyword evidence="8" id="KW-1185">Reference proteome</keyword>
<dbReference type="InterPro" id="IPR001792">
    <property type="entry name" value="Acylphosphatase-like_dom"/>
</dbReference>